<organism evidence="1 2">
    <name type="scientific">Gossypium stocksii</name>
    <dbReference type="NCBI Taxonomy" id="47602"/>
    <lineage>
        <taxon>Eukaryota</taxon>
        <taxon>Viridiplantae</taxon>
        <taxon>Streptophyta</taxon>
        <taxon>Embryophyta</taxon>
        <taxon>Tracheophyta</taxon>
        <taxon>Spermatophyta</taxon>
        <taxon>Magnoliopsida</taxon>
        <taxon>eudicotyledons</taxon>
        <taxon>Gunneridae</taxon>
        <taxon>Pentapetalae</taxon>
        <taxon>rosids</taxon>
        <taxon>malvids</taxon>
        <taxon>Malvales</taxon>
        <taxon>Malvaceae</taxon>
        <taxon>Malvoideae</taxon>
        <taxon>Gossypium</taxon>
    </lineage>
</organism>
<evidence type="ECO:0000313" key="2">
    <source>
        <dbReference type="Proteomes" id="UP000828251"/>
    </source>
</evidence>
<gene>
    <name evidence="1" type="ORF">J1N35_004461</name>
</gene>
<dbReference type="AlphaFoldDB" id="A0A9D3WC08"/>
<name>A0A9D3WC08_9ROSI</name>
<comment type="caution">
    <text evidence="1">The sequence shown here is derived from an EMBL/GenBank/DDBJ whole genome shotgun (WGS) entry which is preliminary data.</text>
</comment>
<proteinExistence type="predicted"/>
<accession>A0A9D3WC08</accession>
<evidence type="ECO:0000313" key="1">
    <source>
        <dbReference type="EMBL" id="KAH1121301.1"/>
    </source>
</evidence>
<reference evidence="1 2" key="1">
    <citation type="journal article" date="2021" name="Plant Biotechnol. J.">
        <title>Multi-omics assisted identification of the key and species-specific regulatory components of drought-tolerant mechanisms in Gossypium stocksii.</title>
        <authorList>
            <person name="Yu D."/>
            <person name="Ke L."/>
            <person name="Zhang D."/>
            <person name="Wu Y."/>
            <person name="Sun Y."/>
            <person name="Mei J."/>
            <person name="Sun J."/>
            <person name="Sun Y."/>
        </authorList>
    </citation>
    <scope>NUCLEOTIDE SEQUENCE [LARGE SCALE GENOMIC DNA]</scope>
    <source>
        <strain evidence="2">cv. E1</strain>
        <tissue evidence="1">Leaf</tissue>
    </source>
</reference>
<dbReference type="OrthoDB" id="10540175at2759"/>
<keyword evidence="2" id="KW-1185">Reference proteome</keyword>
<dbReference type="EMBL" id="JAIQCV010000002">
    <property type="protein sequence ID" value="KAH1121301.1"/>
    <property type="molecule type" value="Genomic_DNA"/>
</dbReference>
<protein>
    <submittedName>
        <fullName evidence="1">Uncharacterized protein</fullName>
    </submittedName>
</protein>
<sequence>KKQVCIETWIYHYMKQCISSQKVGVFFPYLVTAFCKKVRVPMTTTEQVMKPSKSPIEIHYISNIQSFNESK</sequence>
<dbReference type="Proteomes" id="UP000828251">
    <property type="component" value="Unassembled WGS sequence"/>
</dbReference>
<feature type="non-terminal residue" evidence="1">
    <location>
        <position position="1"/>
    </location>
</feature>